<evidence type="ECO:0000313" key="2">
    <source>
        <dbReference type="EMBL" id="MDR6239407.1"/>
    </source>
</evidence>
<dbReference type="InterPro" id="IPR024079">
    <property type="entry name" value="MetalloPept_cat_dom_sf"/>
</dbReference>
<evidence type="ECO:0000313" key="3">
    <source>
        <dbReference type="Proteomes" id="UP001185092"/>
    </source>
</evidence>
<comment type="caution">
    <text evidence="2">The sequence shown here is derived from an EMBL/GenBank/DDBJ whole genome shotgun (WGS) entry which is preliminary data.</text>
</comment>
<dbReference type="Gene3D" id="3.40.390.10">
    <property type="entry name" value="Collagenase (Catalytic Domain)"/>
    <property type="match status" value="1"/>
</dbReference>
<evidence type="ECO:0000259" key="1">
    <source>
        <dbReference type="Pfam" id="PF16217"/>
    </source>
</evidence>
<protein>
    <recommendedName>
        <fullName evidence="1">Peptidase M64 N-terminal domain-containing protein</fullName>
    </recommendedName>
</protein>
<dbReference type="RefSeq" id="WP_338390268.1">
    <property type="nucleotide sequence ID" value="NZ_AP025305.1"/>
</dbReference>
<gene>
    <name evidence="2" type="ORF">HNQ88_002444</name>
</gene>
<dbReference type="InterPro" id="IPR038171">
    <property type="entry name" value="M64_N_sf"/>
</dbReference>
<dbReference type="InterPro" id="IPR019026">
    <property type="entry name" value="Peptidase_M64_IgA"/>
</dbReference>
<dbReference type="SUPFAM" id="SSF55486">
    <property type="entry name" value="Metalloproteases ('zincins'), catalytic domain"/>
    <property type="match status" value="1"/>
</dbReference>
<accession>A0AAE3XMX2</accession>
<dbReference type="EMBL" id="JAVDQD010000002">
    <property type="protein sequence ID" value="MDR6239407.1"/>
    <property type="molecule type" value="Genomic_DNA"/>
</dbReference>
<reference evidence="2" key="1">
    <citation type="submission" date="2023-07" db="EMBL/GenBank/DDBJ databases">
        <title>Genomic Encyclopedia of Type Strains, Phase IV (KMG-IV): sequencing the most valuable type-strain genomes for metagenomic binning, comparative biology and taxonomic classification.</title>
        <authorList>
            <person name="Goeker M."/>
        </authorList>
    </citation>
    <scope>NUCLEOTIDE SEQUENCE</scope>
    <source>
        <strain evidence="2">DSM 26174</strain>
    </source>
</reference>
<dbReference type="GO" id="GO:0008237">
    <property type="term" value="F:metallopeptidase activity"/>
    <property type="evidence" value="ECO:0007669"/>
    <property type="project" value="InterPro"/>
</dbReference>
<sequence length="411" mass="47312">MNNLLFAQTTFEKYFIDKQLRLDYSQSGNAEAHAINFISFAQEPYWGGPKKNLINPFDYGQFRIKVIDEATGKIIYQNGFSSLFTEWLATEEAQSLRRSFHEVVTMPYPKHNSIIILEERNTDLIFEECFKVEFDPESIFIKKEAPYSFAVDQLVNNGSAAENVDIVIIPEGYTKAEFNKLSVDCDKFIKEFFKTQPFKKHKENFNFWLVKAPSEESGTDNPGKGVWKKTLLNSSFYTFGSERYLTTKDISKVRDVAANAPYDQIYILVNTSKYGGGGIYNYYNLCTSDNAQSPLVFTHEFGHAFGSLADEYDYGSDNFYNKEVEPYECNITTLVDFESKWKDKVKPATPIPTPDDKRFKNDIGVFEGAGYTKKGVYRSEIDCKMRSNNTNDFCKVCYENLVDMIKHYSDQ</sequence>
<dbReference type="Pfam" id="PF16217">
    <property type="entry name" value="M64_N"/>
    <property type="match status" value="1"/>
</dbReference>
<dbReference type="Gene3D" id="2.60.40.3250">
    <property type="entry name" value="Peptidase M64, N-terminal domain"/>
    <property type="match status" value="1"/>
</dbReference>
<dbReference type="AlphaFoldDB" id="A0AAE3XMX2"/>
<dbReference type="Pfam" id="PF09471">
    <property type="entry name" value="Peptidase_M64"/>
    <property type="match status" value="1"/>
</dbReference>
<name>A0AAE3XMX2_9BACT</name>
<proteinExistence type="predicted"/>
<dbReference type="Proteomes" id="UP001185092">
    <property type="component" value="Unassembled WGS sequence"/>
</dbReference>
<organism evidence="2 3">
    <name type="scientific">Aureibacter tunicatorum</name>
    <dbReference type="NCBI Taxonomy" id="866807"/>
    <lineage>
        <taxon>Bacteria</taxon>
        <taxon>Pseudomonadati</taxon>
        <taxon>Bacteroidota</taxon>
        <taxon>Cytophagia</taxon>
        <taxon>Cytophagales</taxon>
        <taxon>Persicobacteraceae</taxon>
        <taxon>Aureibacter</taxon>
    </lineage>
</organism>
<dbReference type="InterPro" id="IPR032625">
    <property type="entry name" value="M64_N"/>
</dbReference>
<keyword evidence="3" id="KW-1185">Reference proteome</keyword>
<feature type="domain" description="Peptidase M64 N-terminal" evidence="1">
    <location>
        <begin position="11"/>
        <end position="130"/>
    </location>
</feature>